<keyword evidence="3" id="KW-0808">Transferase</keyword>
<reference evidence="4" key="1">
    <citation type="journal article" date="2019" name="Int. J. Syst. Evol. Microbiol.">
        <title>The Global Catalogue of Microorganisms (GCM) 10K type strain sequencing project: providing services to taxonomists for standard genome sequencing and annotation.</title>
        <authorList>
            <consortium name="The Broad Institute Genomics Platform"/>
            <consortium name="The Broad Institute Genome Sequencing Center for Infectious Disease"/>
            <person name="Wu L."/>
            <person name="Ma J."/>
        </authorList>
    </citation>
    <scope>NUCLEOTIDE SEQUENCE [LARGE SCALE GENOMIC DNA]</scope>
    <source>
        <strain evidence="4">KCTC 52127</strain>
    </source>
</reference>
<sequence length="370" mass="41981">MTKLILKGSPFDNISIQELANQIAVKKKSEKKLPSWFQTENIYYPPKLNLEQTSSEATARYKANLINGKKLIDLTGGFGVDSFAFSKKFDEVTHCELNPELSEIATYNFKQLKATNVKNIQGNGIDYLTNSTEDFNCIYIDPSRRSDVKGKVFLLQDCEPDVPKNLEALLSKAQTILVKVSPILDISSALEELSYVKEVHVVALNNEVKELLFLIERSYQGAVHIKTVNLLKTEDQNFSFTLGTDVQSVYAQPETYLYEPNAAIMKSGGFHHITTQFAVSKLHQHSHLYTSNEPIGFPGRSFLIKEILSYDKKKIKRLLTTSKANITTRNFPKSVEQIRKELKIKDGGSDYLFFTTNMDEKLICIHCFKK</sequence>
<dbReference type="SUPFAM" id="SSF53335">
    <property type="entry name" value="S-adenosyl-L-methionine-dependent methyltransferases"/>
    <property type="match status" value="1"/>
</dbReference>
<dbReference type="InterPro" id="IPR041497">
    <property type="entry name" value="Thump-like"/>
</dbReference>
<dbReference type="GO" id="GO:0032259">
    <property type="term" value="P:methylation"/>
    <property type="evidence" value="ECO:0007669"/>
    <property type="project" value="UniProtKB-KW"/>
</dbReference>
<dbReference type="InterPro" id="IPR054168">
    <property type="entry name" value="PG_1098_Fer"/>
</dbReference>
<keyword evidence="4" id="KW-1185">Reference proteome</keyword>
<name>A0ABW5LWW5_9FLAO</name>
<dbReference type="InterPro" id="IPR029063">
    <property type="entry name" value="SAM-dependent_MTases_sf"/>
</dbReference>
<gene>
    <name evidence="3" type="ORF">ACFSRZ_13035</name>
</gene>
<dbReference type="EC" id="2.1.1.-" evidence="3"/>
<evidence type="ECO:0000259" key="2">
    <source>
        <dbReference type="Pfam" id="PF22013"/>
    </source>
</evidence>
<dbReference type="GO" id="GO:0008168">
    <property type="term" value="F:methyltransferase activity"/>
    <property type="evidence" value="ECO:0007669"/>
    <property type="project" value="UniProtKB-KW"/>
</dbReference>
<dbReference type="Pfam" id="PF22013">
    <property type="entry name" value="PG_1098_Fer"/>
    <property type="match status" value="1"/>
</dbReference>
<keyword evidence="3" id="KW-0489">Methyltransferase</keyword>
<dbReference type="Gene3D" id="3.40.50.150">
    <property type="entry name" value="Vaccinia Virus protein VP39"/>
    <property type="match status" value="1"/>
</dbReference>
<accession>A0ABW5LWW5</accession>
<dbReference type="EMBL" id="JBHULH010000008">
    <property type="protein sequence ID" value="MFD2568296.1"/>
    <property type="molecule type" value="Genomic_DNA"/>
</dbReference>
<dbReference type="Proteomes" id="UP001597508">
    <property type="component" value="Unassembled WGS sequence"/>
</dbReference>
<comment type="caution">
    <text evidence="3">The sequence shown here is derived from an EMBL/GenBank/DDBJ whole genome shotgun (WGS) entry which is preliminary data.</text>
</comment>
<organism evidence="3 4">
    <name type="scientific">Pseudotenacibaculum haliotis</name>
    <dbReference type="NCBI Taxonomy" id="1862138"/>
    <lineage>
        <taxon>Bacteria</taxon>
        <taxon>Pseudomonadati</taxon>
        <taxon>Bacteroidota</taxon>
        <taxon>Flavobacteriia</taxon>
        <taxon>Flavobacteriales</taxon>
        <taxon>Flavobacteriaceae</taxon>
        <taxon>Pseudotenacibaculum</taxon>
    </lineage>
</organism>
<evidence type="ECO:0000313" key="4">
    <source>
        <dbReference type="Proteomes" id="UP001597508"/>
    </source>
</evidence>
<dbReference type="RefSeq" id="WP_379666999.1">
    <property type="nucleotide sequence ID" value="NZ_JBHULH010000008.1"/>
</dbReference>
<evidence type="ECO:0000259" key="1">
    <source>
        <dbReference type="Pfam" id="PF18096"/>
    </source>
</evidence>
<feature type="domain" description="PG-1098 ferredoxin-like" evidence="2">
    <location>
        <begin position="256"/>
        <end position="298"/>
    </location>
</feature>
<evidence type="ECO:0000313" key="3">
    <source>
        <dbReference type="EMBL" id="MFD2568296.1"/>
    </source>
</evidence>
<proteinExistence type="predicted"/>
<dbReference type="Gene3D" id="1.10.10.1110">
    <property type="entry name" value="Methyltransferase PG1098, N-terminal domain"/>
    <property type="match status" value="1"/>
</dbReference>
<dbReference type="CDD" id="cd02440">
    <property type="entry name" value="AdoMet_MTases"/>
    <property type="match status" value="1"/>
</dbReference>
<feature type="domain" description="THUMP-like" evidence="1">
    <location>
        <begin position="299"/>
        <end position="367"/>
    </location>
</feature>
<dbReference type="Pfam" id="PF18096">
    <property type="entry name" value="Thump_like"/>
    <property type="match status" value="1"/>
</dbReference>
<protein>
    <submittedName>
        <fullName evidence="3">Class I SAM-dependent methyltransferase</fullName>
        <ecNumber evidence="3">2.1.1.-</ecNumber>
    </submittedName>
</protein>